<dbReference type="SUPFAM" id="SSF51735">
    <property type="entry name" value="NAD(P)-binding Rossmann-fold domains"/>
    <property type="match status" value="1"/>
</dbReference>
<dbReference type="EMBL" id="JAGRPV010000001">
    <property type="protein sequence ID" value="MDI4649188.1"/>
    <property type="molecule type" value="Genomic_DNA"/>
</dbReference>
<dbReference type="Pfam" id="PF00106">
    <property type="entry name" value="adh_short"/>
    <property type="match status" value="1"/>
</dbReference>
<dbReference type="InterPro" id="IPR051911">
    <property type="entry name" value="SDR_oxidoreductase"/>
</dbReference>
<dbReference type="Proteomes" id="UP001161691">
    <property type="component" value="Unassembled WGS sequence"/>
</dbReference>
<evidence type="ECO:0000259" key="4">
    <source>
        <dbReference type="SMART" id="SM00822"/>
    </source>
</evidence>
<dbReference type="PRINTS" id="PR00081">
    <property type="entry name" value="GDHRDH"/>
</dbReference>
<feature type="domain" description="Ketoreductase" evidence="4">
    <location>
        <begin position="9"/>
        <end position="190"/>
    </location>
</feature>
<dbReference type="SMART" id="SM00822">
    <property type="entry name" value="PKS_KR"/>
    <property type="match status" value="1"/>
</dbReference>
<proteinExistence type="inferred from homology"/>
<evidence type="ECO:0000256" key="3">
    <source>
        <dbReference type="RuleBase" id="RU000363"/>
    </source>
</evidence>
<dbReference type="RefSeq" id="WP_282911847.1">
    <property type="nucleotide sequence ID" value="NZ_JAGRPV010000001.1"/>
</dbReference>
<accession>A0ABT6TQS0</accession>
<comment type="caution">
    <text evidence="5">The sequence shown here is derived from an EMBL/GenBank/DDBJ whole genome shotgun (WGS) entry which is preliminary data.</text>
</comment>
<dbReference type="PRINTS" id="PR00080">
    <property type="entry name" value="SDRFAMILY"/>
</dbReference>
<sequence>MAMHGKVEKTALVTGASSGFGLLIAIELAKRGYRVIAAMRDPEKQAALMQAAERAGAVGSIAVARLDVTDAETIDGAVADMLRRYGRIDVLVNNAGMAVGGFVEEVPMAAWRAQMETNFLGLVAMTRAVLPAMRAQGHGTIIQMSSVSGLWGIPGFGAYAASKFAVEGFSESLRHEVAPFGIRVALVEPGAYRTAIWAKGFAEMHGQPESPYAGPLKAVLGIARRTAETAPDPREVAELVGRLVDKRRISRLRYPIGRGARLLPLAGRLLPWRIIEAATRRVMRKGR</sequence>
<evidence type="ECO:0000256" key="1">
    <source>
        <dbReference type="ARBA" id="ARBA00006484"/>
    </source>
</evidence>
<keyword evidence="2" id="KW-0560">Oxidoreductase</keyword>
<dbReference type="InterPro" id="IPR002347">
    <property type="entry name" value="SDR_fam"/>
</dbReference>
<protein>
    <submittedName>
        <fullName evidence="5">SDR family oxidoreductase</fullName>
    </submittedName>
</protein>
<reference evidence="5" key="1">
    <citation type="submission" date="2023-04" db="EMBL/GenBank/DDBJ databases">
        <title>Comparative genomic analysis of Cohnella hashimotonis sp. nov., isolated from the International Space Station.</title>
        <authorList>
            <person name="Venkateswaran K."/>
            <person name="Simpson A."/>
        </authorList>
    </citation>
    <scope>NUCLEOTIDE SEQUENCE</scope>
    <source>
        <strain evidence="5">F6_2S_P_1</strain>
    </source>
</reference>
<organism evidence="5 6">
    <name type="scientific">Cohnella hashimotonis</name>
    <dbReference type="NCBI Taxonomy" id="2826895"/>
    <lineage>
        <taxon>Bacteria</taxon>
        <taxon>Bacillati</taxon>
        <taxon>Bacillota</taxon>
        <taxon>Bacilli</taxon>
        <taxon>Bacillales</taxon>
        <taxon>Paenibacillaceae</taxon>
        <taxon>Cohnella</taxon>
    </lineage>
</organism>
<dbReference type="InterPro" id="IPR036291">
    <property type="entry name" value="NAD(P)-bd_dom_sf"/>
</dbReference>
<keyword evidence="6" id="KW-1185">Reference proteome</keyword>
<dbReference type="PROSITE" id="PS00061">
    <property type="entry name" value="ADH_SHORT"/>
    <property type="match status" value="1"/>
</dbReference>
<dbReference type="PANTHER" id="PTHR43976">
    <property type="entry name" value="SHORT CHAIN DEHYDROGENASE"/>
    <property type="match status" value="1"/>
</dbReference>
<evidence type="ECO:0000313" key="6">
    <source>
        <dbReference type="Proteomes" id="UP001161691"/>
    </source>
</evidence>
<dbReference type="NCBIfam" id="NF005372">
    <property type="entry name" value="PRK06914.1"/>
    <property type="match status" value="1"/>
</dbReference>
<dbReference type="InterPro" id="IPR020904">
    <property type="entry name" value="Sc_DH/Rdtase_CS"/>
</dbReference>
<dbReference type="InterPro" id="IPR057326">
    <property type="entry name" value="KR_dom"/>
</dbReference>
<dbReference type="Gene3D" id="3.40.50.720">
    <property type="entry name" value="NAD(P)-binding Rossmann-like Domain"/>
    <property type="match status" value="1"/>
</dbReference>
<comment type="similarity">
    <text evidence="1 3">Belongs to the short-chain dehydrogenases/reductases (SDR) family.</text>
</comment>
<dbReference type="CDD" id="cd05374">
    <property type="entry name" value="17beta-HSD-like_SDR_c"/>
    <property type="match status" value="1"/>
</dbReference>
<evidence type="ECO:0000313" key="5">
    <source>
        <dbReference type="EMBL" id="MDI4649188.1"/>
    </source>
</evidence>
<gene>
    <name evidence="5" type="ORF">KB449_29900</name>
</gene>
<dbReference type="PANTHER" id="PTHR43976:SF16">
    <property type="entry name" value="SHORT-CHAIN DEHYDROGENASE_REDUCTASE FAMILY PROTEIN"/>
    <property type="match status" value="1"/>
</dbReference>
<evidence type="ECO:0000256" key="2">
    <source>
        <dbReference type="ARBA" id="ARBA00023002"/>
    </source>
</evidence>
<name>A0ABT6TQS0_9BACL</name>